<reference evidence="2 3" key="1">
    <citation type="submission" date="2016-07" db="EMBL/GenBank/DDBJ databases">
        <title>Pervasive Adenine N6-methylation of Active Genes in Fungi.</title>
        <authorList>
            <consortium name="DOE Joint Genome Institute"/>
            <person name="Mondo S.J."/>
            <person name="Dannebaum R.O."/>
            <person name="Kuo R.C."/>
            <person name="Labutti K."/>
            <person name="Haridas S."/>
            <person name="Kuo A."/>
            <person name="Salamov A."/>
            <person name="Ahrendt S.R."/>
            <person name="Lipzen A."/>
            <person name="Sullivan W."/>
            <person name="Andreopoulos W.B."/>
            <person name="Clum A."/>
            <person name="Lindquist E."/>
            <person name="Daum C."/>
            <person name="Ramamoorthy G.K."/>
            <person name="Gryganskyi A."/>
            <person name="Culley D."/>
            <person name="Magnuson J.K."/>
            <person name="James T.Y."/>
            <person name="O'Malley M.A."/>
            <person name="Stajich J.E."/>
            <person name="Spatafora J.W."/>
            <person name="Visel A."/>
            <person name="Grigoriev I.V."/>
        </authorList>
    </citation>
    <scope>NUCLEOTIDE SEQUENCE [LARGE SCALE GENOMIC DNA]</scope>
    <source>
        <strain evidence="2 3">CBS 931.73</strain>
    </source>
</reference>
<keyword evidence="3" id="KW-1185">Reference proteome</keyword>
<evidence type="ECO:0000313" key="2">
    <source>
        <dbReference type="EMBL" id="ORX91266.1"/>
    </source>
</evidence>
<organism evidence="2 3">
    <name type="scientific">Basidiobolus meristosporus CBS 931.73</name>
    <dbReference type="NCBI Taxonomy" id="1314790"/>
    <lineage>
        <taxon>Eukaryota</taxon>
        <taxon>Fungi</taxon>
        <taxon>Fungi incertae sedis</taxon>
        <taxon>Zoopagomycota</taxon>
        <taxon>Entomophthoromycotina</taxon>
        <taxon>Basidiobolomycetes</taxon>
        <taxon>Basidiobolales</taxon>
        <taxon>Basidiobolaceae</taxon>
        <taxon>Basidiobolus</taxon>
    </lineage>
</organism>
<evidence type="ECO:0000256" key="1">
    <source>
        <dbReference type="SAM" id="MobiDB-lite"/>
    </source>
</evidence>
<dbReference type="Proteomes" id="UP000193498">
    <property type="component" value="Unassembled WGS sequence"/>
</dbReference>
<accession>A0A1Y1Y0L6</accession>
<dbReference type="EMBL" id="MCFE01000332">
    <property type="protein sequence ID" value="ORX91266.1"/>
    <property type="molecule type" value="Genomic_DNA"/>
</dbReference>
<name>A0A1Y1Y0L6_9FUNG</name>
<sequence length="209" mass="23638">MLKYGYLIGETTAETRLVTPPHLKGKIGLTLGQSSRFCFVGTRSAILEWFRNFSDTIVEVNLGYDHEQKQDLVFDTFWQYNEAGTWLDSFWSYLGWPDKNTEHVRLEIRPRNQKIDDGLEPYHRVFTPNKVTLGAMAETLQKQWANPGPSFMDAAKHFLTDESTSAPYVDNLPLANIVVEDRPEPNASTPVAAPQSAIAQKGSEVPYLT</sequence>
<dbReference type="OrthoDB" id="2407359at2759"/>
<dbReference type="InParanoid" id="A0A1Y1Y0L6"/>
<comment type="caution">
    <text evidence="2">The sequence shown here is derived from an EMBL/GenBank/DDBJ whole genome shotgun (WGS) entry which is preliminary data.</text>
</comment>
<evidence type="ECO:0000313" key="3">
    <source>
        <dbReference type="Proteomes" id="UP000193498"/>
    </source>
</evidence>
<feature type="region of interest" description="Disordered" evidence="1">
    <location>
        <begin position="184"/>
        <end position="209"/>
    </location>
</feature>
<dbReference type="AlphaFoldDB" id="A0A1Y1Y0L6"/>
<protein>
    <submittedName>
        <fullName evidence="2">Uncharacterized protein</fullName>
    </submittedName>
</protein>
<proteinExistence type="predicted"/>
<gene>
    <name evidence="2" type="ORF">K493DRAFT_355798</name>
</gene>